<dbReference type="Proteomes" id="UP000822476">
    <property type="component" value="Unassembled WGS sequence"/>
</dbReference>
<dbReference type="EMBL" id="JTDE01001783">
    <property type="protein sequence ID" value="KAF7258347.1"/>
    <property type="molecule type" value="Genomic_DNA"/>
</dbReference>
<feature type="signal peptide" evidence="2">
    <location>
        <begin position="1"/>
        <end position="18"/>
    </location>
</feature>
<feature type="region of interest" description="Disordered" evidence="1">
    <location>
        <begin position="62"/>
        <end position="98"/>
    </location>
</feature>
<evidence type="ECO:0000256" key="2">
    <source>
        <dbReference type="SAM" id="SignalP"/>
    </source>
</evidence>
<evidence type="ECO:0008006" key="5">
    <source>
        <dbReference type="Google" id="ProtNLM"/>
    </source>
</evidence>
<feature type="chain" id="PRO_5035743724" description="Secreted protein" evidence="2">
    <location>
        <begin position="19"/>
        <end position="98"/>
    </location>
</feature>
<comment type="caution">
    <text evidence="3">The sequence shown here is derived from an EMBL/GenBank/DDBJ whole genome shotgun (WGS) entry which is preliminary data.</text>
</comment>
<evidence type="ECO:0000256" key="1">
    <source>
        <dbReference type="SAM" id="MobiDB-lite"/>
    </source>
</evidence>
<dbReference type="AlphaFoldDB" id="A0A8S9Z5E1"/>
<evidence type="ECO:0000313" key="4">
    <source>
        <dbReference type="Proteomes" id="UP000822476"/>
    </source>
</evidence>
<organism evidence="3 4">
    <name type="scientific">Paragonimus skrjabini miyazakii</name>
    <dbReference type="NCBI Taxonomy" id="59628"/>
    <lineage>
        <taxon>Eukaryota</taxon>
        <taxon>Metazoa</taxon>
        <taxon>Spiralia</taxon>
        <taxon>Lophotrochozoa</taxon>
        <taxon>Platyhelminthes</taxon>
        <taxon>Trematoda</taxon>
        <taxon>Digenea</taxon>
        <taxon>Plagiorchiida</taxon>
        <taxon>Troglotremata</taxon>
        <taxon>Troglotrematidae</taxon>
        <taxon>Paragonimus</taxon>
    </lineage>
</organism>
<keyword evidence="2" id="KW-0732">Signal</keyword>
<reference evidence="3" key="1">
    <citation type="submission" date="2019-07" db="EMBL/GenBank/DDBJ databases">
        <title>Annotation for the trematode Paragonimus miyazaki's.</title>
        <authorList>
            <person name="Choi Y.-J."/>
        </authorList>
    </citation>
    <scope>NUCLEOTIDE SEQUENCE</scope>
    <source>
        <strain evidence="3">Japan</strain>
    </source>
</reference>
<protein>
    <recommendedName>
        <fullName evidence="5">Secreted protein</fullName>
    </recommendedName>
</protein>
<gene>
    <name evidence="3" type="ORF">EG68_04600</name>
</gene>
<evidence type="ECO:0000313" key="3">
    <source>
        <dbReference type="EMBL" id="KAF7258347.1"/>
    </source>
</evidence>
<sequence length="98" mass="11093">MMIVDFLLFITFLISSHSEVHYAVHSRLPVQHIHRLVKREGGIVRGSIPETNVYHVVLPQHAGRTTPVPSSSSGNPWIDSHEDEHSVRLHEHPEVAHV</sequence>
<name>A0A8S9Z5E1_9TREM</name>
<keyword evidence="4" id="KW-1185">Reference proteome</keyword>
<feature type="compositionally biased region" description="Basic and acidic residues" evidence="1">
    <location>
        <begin position="79"/>
        <end position="98"/>
    </location>
</feature>
<accession>A0A8S9Z5E1</accession>
<proteinExistence type="predicted"/>